<dbReference type="CDD" id="cd00093">
    <property type="entry name" value="HTH_XRE"/>
    <property type="match status" value="1"/>
</dbReference>
<dbReference type="PROSITE" id="PS50943">
    <property type="entry name" value="HTH_CROC1"/>
    <property type="match status" value="1"/>
</dbReference>
<sequence>VQIDVNKIIIQPNHPVHTHEPIKHLENKRNTSQSMPLLINKNNKFLLYTGEITFRKAKLNGFKKINCNVREGIDKSRLEELNLSEIYFSGLKLPTEIAKDFINYRKRKNMSQQELSRRTKITPGSIHHYESLLKKLDPKLANELDQGKLTFKEARCIADLDDFDIQNKVAKPFIEGKISSVYIEKIVSLVKKNNYTQNLEKIIENIISGTYIFNNKVEKKIPEKREQSSNMSIEHKIIQLASELESISNEEIPEYRRLRLISSLKILDSRIKSSLNHIDET</sequence>
<organism evidence="2">
    <name type="scientific">marine metagenome</name>
    <dbReference type="NCBI Taxonomy" id="408172"/>
    <lineage>
        <taxon>unclassified sequences</taxon>
        <taxon>metagenomes</taxon>
        <taxon>ecological metagenomes</taxon>
    </lineage>
</organism>
<dbReference type="InterPro" id="IPR041468">
    <property type="entry name" value="HTH_ParB/Spo0J"/>
</dbReference>
<reference evidence="2" key="1">
    <citation type="submission" date="2018-05" db="EMBL/GenBank/DDBJ databases">
        <authorList>
            <person name="Lanie J.A."/>
            <person name="Ng W.-L."/>
            <person name="Kazmierczak K.M."/>
            <person name="Andrzejewski T.M."/>
            <person name="Davidsen T.M."/>
            <person name="Wayne K.J."/>
            <person name="Tettelin H."/>
            <person name="Glass J.I."/>
            <person name="Rusch D."/>
            <person name="Podicherti R."/>
            <person name="Tsui H.-C.T."/>
            <person name="Winkler M.E."/>
        </authorList>
    </citation>
    <scope>NUCLEOTIDE SEQUENCE</scope>
</reference>
<feature type="non-terminal residue" evidence="2">
    <location>
        <position position="281"/>
    </location>
</feature>
<evidence type="ECO:0000259" key="1">
    <source>
        <dbReference type="PROSITE" id="PS50943"/>
    </source>
</evidence>
<protein>
    <recommendedName>
        <fullName evidence="1">HTH cro/C1-type domain-containing protein</fullName>
    </recommendedName>
</protein>
<dbReference type="InterPro" id="IPR001387">
    <property type="entry name" value="Cro/C1-type_HTH"/>
</dbReference>
<dbReference type="Gene3D" id="1.10.10.2830">
    <property type="match status" value="1"/>
</dbReference>
<accession>A0A382JAI5</accession>
<dbReference type="SUPFAM" id="SSF109709">
    <property type="entry name" value="KorB DNA-binding domain-like"/>
    <property type="match status" value="1"/>
</dbReference>
<proteinExistence type="predicted"/>
<name>A0A382JAI5_9ZZZZ</name>
<dbReference type="AlphaFoldDB" id="A0A382JAI5"/>
<dbReference type="Pfam" id="PF17762">
    <property type="entry name" value="HTH_ParB"/>
    <property type="match status" value="1"/>
</dbReference>
<gene>
    <name evidence="2" type="ORF">METZ01_LOCUS261513</name>
</gene>
<dbReference type="EMBL" id="UINC01072773">
    <property type="protein sequence ID" value="SVC08659.1"/>
    <property type="molecule type" value="Genomic_DNA"/>
</dbReference>
<feature type="domain" description="HTH cro/C1-type" evidence="1">
    <location>
        <begin position="101"/>
        <end position="131"/>
    </location>
</feature>
<evidence type="ECO:0000313" key="2">
    <source>
        <dbReference type="EMBL" id="SVC08659.1"/>
    </source>
</evidence>
<feature type="non-terminal residue" evidence="2">
    <location>
        <position position="1"/>
    </location>
</feature>